<sequence length="211" mass="24007">MKNRYYPPEFNKDHFNCPLCGVYASQNWHELQAMIPHSHWMETPFRSSLCAHCKQRSYWFDGRMVVPTESPVEPPHHDLPDSCRSDYEEARDIASRSPRGAVALLRLCLQKLMPHINEEGKNINDDIKSLVTKGLPSLVQQALDVCRVVGNNAVHPGELNIDDTPEIAHQLFKMINFIVDDRIAKPKEIQALYAQLPQGAIDAIAKRDGKK</sequence>
<dbReference type="Proteomes" id="UP000238326">
    <property type="component" value="Unassembled WGS sequence"/>
</dbReference>
<evidence type="ECO:0000313" key="2">
    <source>
        <dbReference type="EMBL" id="PRD69205.1"/>
    </source>
</evidence>
<evidence type="ECO:0000313" key="3">
    <source>
        <dbReference type="Proteomes" id="UP000238326"/>
    </source>
</evidence>
<gene>
    <name evidence="2" type="ORF">C6P61_07185</name>
</gene>
<proteinExistence type="predicted"/>
<organism evidence="2 3">
    <name type="scientific">Malikia spinosa</name>
    <dbReference type="NCBI Taxonomy" id="86180"/>
    <lineage>
        <taxon>Bacteria</taxon>
        <taxon>Pseudomonadati</taxon>
        <taxon>Pseudomonadota</taxon>
        <taxon>Betaproteobacteria</taxon>
        <taxon>Burkholderiales</taxon>
        <taxon>Comamonadaceae</taxon>
        <taxon>Malikia</taxon>
    </lineage>
</organism>
<dbReference type="AlphaFoldDB" id="A0A2S9KFQ0"/>
<dbReference type="EMBL" id="PVLR01000017">
    <property type="protein sequence ID" value="PRD69205.1"/>
    <property type="molecule type" value="Genomic_DNA"/>
</dbReference>
<keyword evidence="3" id="KW-1185">Reference proteome</keyword>
<name>A0A2S9KFQ0_9BURK</name>
<feature type="domain" description="DUF4145" evidence="1">
    <location>
        <begin position="88"/>
        <end position="167"/>
    </location>
</feature>
<evidence type="ECO:0000259" key="1">
    <source>
        <dbReference type="Pfam" id="PF13643"/>
    </source>
</evidence>
<comment type="caution">
    <text evidence="2">The sequence shown here is derived from an EMBL/GenBank/DDBJ whole genome shotgun (WGS) entry which is preliminary data.</text>
</comment>
<protein>
    <recommendedName>
        <fullName evidence="1">DUF4145 domain-containing protein</fullName>
    </recommendedName>
</protein>
<reference evidence="2 3" key="1">
    <citation type="submission" date="2018-03" db="EMBL/GenBank/DDBJ databases">
        <title>Comparative genomics illustrates the genes involved in a hyperalkaliphilic mechanisms of Serpentinomonas isolated from highly-alkaline calcium-rich serpentinized springs.</title>
        <authorList>
            <person name="Suzuki S."/>
            <person name="Ishii S."/>
            <person name="Walworth N."/>
            <person name="Bird L."/>
            <person name="Kuenen J.G."/>
            <person name="Nealson K.H."/>
        </authorList>
    </citation>
    <scope>NUCLEOTIDE SEQUENCE [LARGE SCALE GENOMIC DNA]</scope>
    <source>
        <strain evidence="2 3">83</strain>
    </source>
</reference>
<dbReference type="RefSeq" id="WP_105729252.1">
    <property type="nucleotide sequence ID" value="NZ_PVLR01000017.1"/>
</dbReference>
<accession>A0A2S9KFQ0</accession>
<dbReference type="InterPro" id="IPR025285">
    <property type="entry name" value="DUF4145"/>
</dbReference>
<dbReference type="Pfam" id="PF13643">
    <property type="entry name" value="DUF4145"/>
    <property type="match status" value="1"/>
</dbReference>
<dbReference type="OrthoDB" id="9808624at2"/>